<evidence type="ECO:0000256" key="2">
    <source>
        <dbReference type="ARBA" id="ARBA00022794"/>
    </source>
</evidence>
<dbReference type="Proteomes" id="UP000681720">
    <property type="component" value="Unassembled WGS sequence"/>
</dbReference>
<feature type="region of interest" description="Disordered" evidence="7">
    <location>
        <begin position="73"/>
        <end position="109"/>
    </location>
</feature>
<dbReference type="EMBL" id="CAJOBI010002911">
    <property type="protein sequence ID" value="CAF3949253.1"/>
    <property type="molecule type" value="Genomic_DNA"/>
</dbReference>
<comment type="caution">
    <text evidence="10">The sequence shown here is derived from an EMBL/GenBank/DDBJ whole genome shotgun (WGS) entry which is preliminary data.</text>
</comment>
<dbReference type="OrthoDB" id="10259713at2759"/>
<comment type="subcellular location">
    <subcellularLocation>
        <location evidence="1">Cell projection</location>
        <location evidence="1">Cilium</location>
    </subcellularLocation>
</comment>
<evidence type="ECO:0000256" key="3">
    <source>
        <dbReference type="ARBA" id="ARBA00023054"/>
    </source>
</evidence>
<evidence type="ECO:0000259" key="8">
    <source>
        <dbReference type="Pfam" id="PF13870"/>
    </source>
</evidence>
<evidence type="ECO:0000313" key="10">
    <source>
        <dbReference type="EMBL" id="CAF1626146.1"/>
    </source>
</evidence>
<protein>
    <recommendedName>
        <fullName evidence="6">Cilia- and flagella-associated protein 263</fullName>
    </recommendedName>
</protein>
<dbReference type="EMBL" id="CAJOBH010003646">
    <property type="protein sequence ID" value="CAF3960333.1"/>
    <property type="molecule type" value="Genomic_DNA"/>
</dbReference>
<dbReference type="InterPro" id="IPR025254">
    <property type="entry name" value="CCDC113/CCDC96_CC"/>
</dbReference>
<feature type="compositionally biased region" description="Polar residues" evidence="7">
    <location>
        <begin position="79"/>
        <end position="95"/>
    </location>
</feature>
<evidence type="ECO:0000313" key="11">
    <source>
        <dbReference type="EMBL" id="CAF2073049.1"/>
    </source>
</evidence>
<dbReference type="Proteomes" id="UP000663855">
    <property type="component" value="Unassembled WGS sequence"/>
</dbReference>
<dbReference type="EMBL" id="CAJNRE010008439">
    <property type="protein sequence ID" value="CAF2073049.1"/>
    <property type="molecule type" value="Genomic_DNA"/>
</dbReference>
<evidence type="ECO:0000313" key="9">
    <source>
        <dbReference type="EMBL" id="CAF1514584.1"/>
    </source>
</evidence>
<dbReference type="AlphaFoldDB" id="A0A816CLU7"/>
<dbReference type="Proteomes" id="UP000676336">
    <property type="component" value="Unassembled WGS sequence"/>
</dbReference>
<dbReference type="PANTHER" id="PTHR15654:SF2">
    <property type="entry name" value="COILED-COIL DOMAIN-CONTAINING PROTEIN 113"/>
    <property type="match status" value="1"/>
</dbReference>
<dbReference type="PANTHER" id="PTHR15654">
    <property type="entry name" value="COILED-COIL DOMAIN-CONTAINING PROTEIN 113-RELATED"/>
    <property type="match status" value="1"/>
</dbReference>
<dbReference type="Proteomes" id="UP000681967">
    <property type="component" value="Unassembled WGS sequence"/>
</dbReference>
<evidence type="ECO:0000256" key="7">
    <source>
        <dbReference type="SAM" id="MobiDB-lite"/>
    </source>
</evidence>
<dbReference type="GO" id="GO:0005930">
    <property type="term" value="C:axoneme"/>
    <property type="evidence" value="ECO:0007669"/>
    <property type="project" value="TreeGrafter"/>
</dbReference>
<name>A0A816CLU7_9BILA</name>
<dbReference type="InterPro" id="IPR051885">
    <property type="entry name" value="CC_CF"/>
</dbReference>
<dbReference type="EMBL" id="CAJNOW010013885">
    <property type="protein sequence ID" value="CAF1626146.1"/>
    <property type="molecule type" value="Genomic_DNA"/>
</dbReference>
<feature type="domain" description="CCDC113/CCDC96 coiled-coil" evidence="8">
    <location>
        <begin position="204"/>
        <end position="376"/>
    </location>
</feature>
<dbReference type="Proteomes" id="UP000663834">
    <property type="component" value="Unassembled WGS sequence"/>
</dbReference>
<evidence type="ECO:0000313" key="15">
    <source>
        <dbReference type="Proteomes" id="UP000663834"/>
    </source>
</evidence>
<dbReference type="GO" id="GO:0036064">
    <property type="term" value="C:ciliary basal body"/>
    <property type="evidence" value="ECO:0007669"/>
    <property type="project" value="TreeGrafter"/>
</dbReference>
<dbReference type="EMBL" id="CAJOBJ010002804">
    <property type="protein sequence ID" value="CAF3941250.1"/>
    <property type="molecule type" value="Genomic_DNA"/>
</dbReference>
<comment type="similarity">
    <text evidence="5">Belongs to the CFAP263 family.</text>
</comment>
<keyword evidence="2" id="KW-0970">Cilium biogenesis/degradation</keyword>
<dbReference type="Pfam" id="PF13870">
    <property type="entry name" value="CCDC113_CCDC96_CC"/>
    <property type="match status" value="1"/>
</dbReference>
<accession>A0A816CLU7</accession>
<dbReference type="EMBL" id="CAJNOV010013208">
    <property type="protein sequence ID" value="CAF1514584.1"/>
    <property type="molecule type" value="Genomic_DNA"/>
</dbReference>
<dbReference type="GO" id="GO:0060271">
    <property type="term" value="P:cilium assembly"/>
    <property type="evidence" value="ECO:0007669"/>
    <property type="project" value="TreeGrafter"/>
</dbReference>
<gene>
    <name evidence="14" type="ORF">BYL167_LOCUS11507</name>
    <name evidence="9" type="ORF">CJN711_LOCUS28030</name>
    <name evidence="12" type="ORF">GIL414_LOCUS8595</name>
    <name evidence="10" type="ORF">KQP761_LOCUS25395</name>
    <name evidence="11" type="ORF">MBJ925_LOCUS17066</name>
    <name evidence="13" type="ORF">SMN809_LOCUS9156</name>
</gene>
<proteinExistence type="inferred from homology"/>
<reference evidence="10" key="1">
    <citation type="submission" date="2021-02" db="EMBL/GenBank/DDBJ databases">
        <authorList>
            <person name="Nowell W R."/>
        </authorList>
    </citation>
    <scope>NUCLEOTIDE SEQUENCE</scope>
</reference>
<organism evidence="10 15">
    <name type="scientific">Rotaria magnacalcarata</name>
    <dbReference type="NCBI Taxonomy" id="392030"/>
    <lineage>
        <taxon>Eukaryota</taxon>
        <taxon>Metazoa</taxon>
        <taxon>Spiralia</taxon>
        <taxon>Gnathifera</taxon>
        <taxon>Rotifera</taxon>
        <taxon>Eurotatoria</taxon>
        <taxon>Bdelloidea</taxon>
        <taxon>Philodinida</taxon>
        <taxon>Philodinidae</taxon>
        <taxon>Rotaria</taxon>
    </lineage>
</organism>
<evidence type="ECO:0000256" key="4">
    <source>
        <dbReference type="ARBA" id="ARBA00023273"/>
    </source>
</evidence>
<keyword evidence="3" id="KW-0175">Coiled coil</keyword>
<evidence type="ECO:0000313" key="12">
    <source>
        <dbReference type="EMBL" id="CAF3941250.1"/>
    </source>
</evidence>
<evidence type="ECO:0000256" key="6">
    <source>
        <dbReference type="ARBA" id="ARBA00044798"/>
    </source>
</evidence>
<keyword evidence="4" id="KW-0966">Cell projection</keyword>
<evidence type="ECO:0000256" key="1">
    <source>
        <dbReference type="ARBA" id="ARBA00004138"/>
    </source>
</evidence>
<evidence type="ECO:0000313" key="14">
    <source>
        <dbReference type="EMBL" id="CAF3960333.1"/>
    </source>
</evidence>
<sequence length="397" mass="46408">MFDAKSLVSEASSVHRRSATILDDSEAFELQQHLEKCEREIIELKFENTIFEAAVERKKSEFLIPQSSSLLTPVSSSQATTPIGSYQDSANTNATGRVDRLARKQSKSRSTQSDIRIRLTLEQKLAIIASEYEQIKTERFRCDKINERNIDQSESDIEWINVELEDFQVAITELLKLKESSIDKRTQKVIGEKMSHYFHEHLQARESTTNKLRDRSGGLRKQIVRLDSQLKQKEEMGETLHEVDFNQLKIENKQYLDKIDEKNVELVLFKRQVAKVTQLLNHYKDNLHTSTADLIEIEKRINKQDHLYEYAEKEIAAVNNEQYHVAKTHNNLVYQIENYQVPEILDYVRKKSLLSNLQRDCQVWQRKVDLASMSLRQSKQKWDAIQGAARFHYHNNI</sequence>
<evidence type="ECO:0000256" key="5">
    <source>
        <dbReference type="ARBA" id="ARBA00044506"/>
    </source>
</evidence>
<evidence type="ECO:0000313" key="13">
    <source>
        <dbReference type="EMBL" id="CAF3949253.1"/>
    </source>
</evidence>
<dbReference type="Proteomes" id="UP000663824">
    <property type="component" value="Unassembled WGS sequence"/>
</dbReference>